<sequence length="108" mass="11623">MMTDTSPVAVRKDASWCHVLSGFWLPCQLDSRMERLLVAAVTASLLSLHPQIRGSLASSTPSVSLGLRLKTTCRAQPAERSERREPAAARLGCSSVTGEGGEREEVSL</sequence>
<evidence type="ECO:0000313" key="2">
    <source>
        <dbReference type="EMBL" id="KAF0032211.1"/>
    </source>
</evidence>
<proteinExistence type="predicted"/>
<feature type="compositionally biased region" description="Basic and acidic residues" evidence="1">
    <location>
        <begin position="77"/>
        <end position="87"/>
    </location>
</feature>
<organism evidence="2 3">
    <name type="scientific">Scophthalmus maximus</name>
    <name type="common">Turbot</name>
    <name type="synonym">Psetta maxima</name>
    <dbReference type="NCBI Taxonomy" id="52904"/>
    <lineage>
        <taxon>Eukaryota</taxon>
        <taxon>Metazoa</taxon>
        <taxon>Chordata</taxon>
        <taxon>Craniata</taxon>
        <taxon>Vertebrata</taxon>
        <taxon>Euteleostomi</taxon>
        <taxon>Actinopterygii</taxon>
        <taxon>Neopterygii</taxon>
        <taxon>Teleostei</taxon>
        <taxon>Neoteleostei</taxon>
        <taxon>Acanthomorphata</taxon>
        <taxon>Carangaria</taxon>
        <taxon>Pleuronectiformes</taxon>
        <taxon>Pleuronectoidei</taxon>
        <taxon>Scophthalmidae</taxon>
        <taxon>Scophthalmus</taxon>
    </lineage>
</organism>
<evidence type="ECO:0000256" key="1">
    <source>
        <dbReference type="SAM" id="MobiDB-lite"/>
    </source>
</evidence>
<dbReference type="Proteomes" id="UP000438429">
    <property type="component" value="Unassembled WGS sequence"/>
</dbReference>
<dbReference type="AlphaFoldDB" id="A0A6A4SM37"/>
<protein>
    <submittedName>
        <fullName evidence="2">Uncharacterized protein</fullName>
    </submittedName>
</protein>
<accession>A0A6A4SM37</accession>
<dbReference type="EMBL" id="VEVO01000013">
    <property type="protein sequence ID" value="KAF0032211.1"/>
    <property type="molecule type" value="Genomic_DNA"/>
</dbReference>
<name>A0A6A4SM37_SCOMX</name>
<feature type="region of interest" description="Disordered" evidence="1">
    <location>
        <begin position="76"/>
        <end position="108"/>
    </location>
</feature>
<comment type="caution">
    <text evidence="2">The sequence shown here is derived from an EMBL/GenBank/DDBJ whole genome shotgun (WGS) entry which is preliminary data.</text>
</comment>
<gene>
    <name evidence="2" type="ORF">F2P81_014501</name>
</gene>
<reference evidence="2 3" key="1">
    <citation type="submission" date="2019-06" db="EMBL/GenBank/DDBJ databases">
        <title>Draft genomes of female and male turbot (Scophthalmus maximus).</title>
        <authorList>
            <person name="Xu H."/>
            <person name="Xu X.-W."/>
            <person name="Shao C."/>
            <person name="Chen S."/>
        </authorList>
    </citation>
    <scope>NUCLEOTIDE SEQUENCE [LARGE SCALE GENOMIC DNA]</scope>
    <source>
        <strain evidence="2">Ysfricsl-2016a</strain>
        <tissue evidence="2">Blood</tissue>
    </source>
</reference>
<evidence type="ECO:0000313" key="3">
    <source>
        <dbReference type="Proteomes" id="UP000438429"/>
    </source>
</evidence>